<evidence type="ECO:0000313" key="3">
    <source>
        <dbReference type="Proteomes" id="UP000232722"/>
    </source>
</evidence>
<dbReference type="Proteomes" id="UP000232722">
    <property type="component" value="Unassembled WGS sequence"/>
</dbReference>
<reference evidence="2 3" key="1">
    <citation type="submission" date="2016-04" db="EMBL/GenBank/DDBJ databases">
        <title>Genome analyses suggest a sexual origin of heterokaryosis in a supposedly ancient asexual fungus.</title>
        <authorList>
            <person name="Ropars J."/>
            <person name="Sedzielewska K."/>
            <person name="Noel J."/>
            <person name="Charron P."/>
            <person name="Farinelli L."/>
            <person name="Marton T."/>
            <person name="Kruger M."/>
            <person name="Pelin A."/>
            <person name="Brachmann A."/>
            <person name="Corradi N."/>
        </authorList>
    </citation>
    <scope>NUCLEOTIDE SEQUENCE [LARGE SCALE GENOMIC DNA]</scope>
    <source>
        <strain evidence="2 3">A5</strain>
    </source>
</reference>
<gene>
    <name evidence="2" type="ORF">RhiirA5_505621</name>
</gene>
<evidence type="ECO:0000256" key="1">
    <source>
        <dbReference type="SAM" id="Phobius"/>
    </source>
</evidence>
<accession>A0A2N0NYK1</accession>
<dbReference type="VEuPathDB" id="FungiDB:FUN_012888"/>
<evidence type="ECO:0000313" key="2">
    <source>
        <dbReference type="EMBL" id="PKB99651.1"/>
    </source>
</evidence>
<keyword evidence="1" id="KW-0472">Membrane</keyword>
<keyword evidence="1" id="KW-0812">Transmembrane</keyword>
<feature type="transmembrane region" description="Helical" evidence="1">
    <location>
        <begin position="6"/>
        <end position="24"/>
    </location>
</feature>
<organism evidence="2 3">
    <name type="scientific">Rhizophagus irregularis</name>
    <dbReference type="NCBI Taxonomy" id="588596"/>
    <lineage>
        <taxon>Eukaryota</taxon>
        <taxon>Fungi</taxon>
        <taxon>Fungi incertae sedis</taxon>
        <taxon>Mucoromycota</taxon>
        <taxon>Glomeromycotina</taxon>
        <taxon>Glomeromycetes</taxon>
        <taxon>Glomerales</taxon>
        <taxon>Glomeraceae</taxon>
        <taxon>Rhizophagus</taxon>
    </lineage>
</organism>
<reference evidence="2 3" key="2">
    <citation type="submission" date="2017-09" db="EMBL/GenBank/DDBJ databases">
        <title>Extensive intraspecific genome diversity in a model arbuscular mycorrhizal fungus.</title>
        <authorList>
            <person name="Chen E.C."/>
            <person name="Morin E."/>
            <person name="Beaudet D."/>
            <person name="Noel J."/>
            <person name="Ndikumana S."/>
            <person name="Charron P."/>
            <person name="St-Onge C."/>
            <person name="Giorgi J."/>
            <person name="Grigoriev I.V."/>
            <person name="Roux C."/>
            <person name="Martin F.M."/>
            <person name="Corradi N."/>
        </authorList>
    </citation>
    <scope>NUCLEOTIDE SEQUENCE [LARGE SCALE GENOMIC DNA]</scope>
    <source>
        <strain evidence="2 3">A5</strain>
    </source>
</reference>
<protein>
    <submittedName>
        <fullName evidence="2">Uncharacterized protein</fullName>
    </submittedName>
</protein>
<dbReference type="VEuPathDB" id="FungiDB:RhiirFUN_014261"/>
<dbReference type="EMBL" id="LLXJ01002120">
    <property type="protein sequence ID" value="PKB99651.1"/>
    <property type="molecule type" value="Genomic_DNA"/>
</dbReference>
<dbReference type="AlphaFoldDB" id="A0A2N0NYK1"/>
<keyword evidence="1" id="KW-1133">Transmembrane helix</keyword>
<sequence>MEFIICTIPLMIFFFVIDMMYYGVLYQKDFFGWIATVIIVDDNNQQQNVADASEELLNDINNLEITKEILRFVDDNNYKCFTDECLKDERIMKIMQKIYIYTTTNQLQLDGDIERRIYLHAELNILVYIMD</sequence>
<name>A0A2N0NYK1_9GLOM</name>
<comment type="caution">
    <text evidence="2">The sequence shown here is derived from an EMBL/GenBank/DDBJ whole genome shotgun (WGS) entry which is preliminary data.</text>
</comment>
<proteinExistence type="predicted"/>